<dbReference type="Pfam" id="PF00664">
    <property type="entry name" value="ABC_membrane"/>
    <property type="match status" value="2"/>
</dbReference>
<dbReference type="Gene3D" id="1.20.1560.10">
    <property type="entry name" value="ABC transporter type 1, transmembrane domain"/>
    <property type="match status" value="2"/>
</dbReference>
<accession>A0ABM1NEW3</accession>
<evidence type="ECO:0000259" key="9">
    <source>
        <dbReference type="PROSITE" id="PS50893"/>
    </source>
</evidence>
<evidence type="ECO:0000313" key="12">
    <source>
        <dbReference type="RefSeq" id="XP_017785363.1"/>
    </source>
</evidence>
<dbReference type="CDD" id="cd18580">
    <property type="entry name" value="ABC_6TM_ABCC_D2"/>
    <property type="match status" value="1"/>
</dbReference>
<protein>
    <submittedName>
        <fullName evidence="12">Probable multidrug resistance-associated protein lethal(2)03659</fullName>
    </submittedName>
</protein>
<dbReference type="InterPro" id="IPR003593">
    <property type="entry name" value="AAA+_ATPase"/>
</dbReference>
<keyword evidence="11" id="KW-1185">Reference proteome</keyword>
<dbReference type="PROSITE" id="PS50893">
    <property type="entry name" value="ABC_TRANSPORTER_2"/>
    <property type="match status" value="2"/>
</dbReference>
<feature type="transmembrane region" description="Helical" evidence="8">
    <location>
        <begin position="238"/>
        <end position="257"/>
    </location>
</feature>
<dbReference type="PROSITE" id="PS50929">
    <property type="entry name" value="ABC_TM1F"/>
    <property type="match status" value="2"/>
</dbReference>
<feature type="transmembrane region" description="Helical" evidence="8">
    <location>
        <begin position="879"/>
        <end position="911"/>
    </location>
</feature>
<feature type="domain" description="ABC transporter" evidence="9">
    <location>
        <begin position="1075"/>
        <end position="1306"/>
    </location>
</feature>
<keyword evidence="7 8" id="KW-0472">Membrane</keyword>
<dbReference type="PROSITE" id="PS00211">
    <property type="entry name" value="ABC_TRANSPORTER_1"/>
    <property type="match status" value="1"/>
</dbReference>
<evidence type="ECO:0000256" key="1">
    <source>
        <dbReference type="ARBA" id="ARBA00004141"/>
    </source>
</evidence>
<reference evidence="12" key="1">
    <citation type="submission" date="2025-08" db="UniProtKB">
        <authorList>
            <consortium name="RefSeq"/>
        </authorList>
    </citation>
    <scope>IDENTIFICATION</scope>
    <source>
        <tissue evidence="12">Whole Larva</tissue>
    </source>
</reference>
<feature type="transmembrane region" description="Helical" evidence="8">
    <location>
        <begin position="797"/>
        <end position="820"/>
    </location>
</feature>
<feature type="domain" description="ABC transmembrane type-1" evidence="10">
    <location>
        <begin position="101"/>
        <end position="394"/>
    </location>
</feature>
<dbReference type="InterPro" id="IPR003439">
    <property type="entry name" value="ABC_transporter-like_ATP-bd"/>
</dbReference>
<feature type="transmembrane region" description="Helical" evidence="8">
    <location>
        <begin position="337"/>
        <end position="355"/>
    </location>
</feature>
<dbReference type="Proteomes" id="UP000695000">
    <property type="component" value="Unplaced"/>
</dbReference>
<feature type="transmembrane region" description="Helical" evidence="8">
    <location>
        <begin position="746"/>
        <end position="766"/>
    </location>
</feature>
<evidence type="ECO:0000256" key="5">
    <source>
        <dbReference type="ARBA" id="ARBA00022840"/>
    </source>
</evidence>
<dbReference type="RefSeq" id="XP_017785363.1">
    <property type="nucleotide sequence ID" value="XM_017929874.1"/>
</dbReference>
<organism evidence="11 12">
    <name type="scientific">Nicrophorus vespilloides</name>
    <name type="common">Boreal carrion beetle</name>
    <dbReference type="NCBI Taxonomy" id="110193"/>
    <lineage>
        <taxon>Eukaryota</taxon>
        <taxon>Metazoa</taxon>
        <taxon>Ecdysozoa</taxon>
        <taxon>Arthropoda</taxon>
        <taxon>Hexapoda</taxon>
        <taxon>Insecta</taxon>
        <taxon>Pterygota</taxon>
        <taxon>Neoptera</taxon>
        <taxon>Endopterygota</taxon>
        <taxon>Coleoptera</taxon>
        <taxon>Polyphaga</taxon>
        <taxon>Staphyliniformia</taxon>
        <taxon>Silphidae</taxon>
        <taxon>Nicrophorinae</taxon>
        <taxon>Nicrophorus</taxon>
    </lineage>
</organism>
<keyword evidence="3 8" id="KW-0812">Transmembrane</keyword>
<evidence type="ECO:0000256" key="8">
    <source>
        <dbReference type="SAM" id="Phobius"/>
    </source>
</evidence>
<evidence type="ECO:0000256" key="6">
    <source>
        <dbReference type="ARBA" id="ARBA00022989"/>
    </source>
</evidence>
<dbReference type="SUPFAM" id="SSF90123">
    <property type="entry name" value="ABC transporter transmembrane region"/>
    <property type="match status" value="2"/>
</dbReference>
<dbReference type="InterPro" id="IPR044726">
    <property type="entry name" value="ABCC_6TM_D2"/>
</dbReference>
<dbReference type="SUPFAM" id="SSF52540">
    <property type="entry name" value="P-loop containing nucleoside triphosphate hydrolases"/>
    <property type="match status" value="2"/>
</dbReference>
<dbReference type="InterPro" id="IPR027417">
    <property type="entry name" value="P-loop_NTPase"/>
</dbReference>
<feature type="domain" description="ABC transmembrane type-1" evidence="10">
    <location>
        <begin position="750"/>
        <end position="1037"/>
    </location>
</feature>
<evidence type="ECO:0000256" key="4">
    <source>
        <dbReference type="ARBA" id="ARBA00022741"/>
    </source>
</evidence>
<dbReference type="InterPro" id="IPR011527">
    <property type="entry name" value="ABC1_TM_dom"/>
</dbReference>
<feature type="transmembrane region" description="Helical" evidence="8">
    <location>
        <begin position="263"/>
        <end position="285"/>
    </location>
</feature>
<dbReference type="CDD" id="cd03244">
    <property type="entry name" value="ABCC_MRP_domain2"/>
    <property type="match status" value="1"/>
</dbReference>
<dbReference type="SMART" id="SM00382">
    <property type="entry name" value="AAA"/>
    <property type="match status" value="2"/>
</dbReference>
<keyword evidence="6 8" id="KW-1133">Transmembrane helix</keyword>
<evidence type="ECO:0000256" key="3">
    <source>
        <dbReference type="ARBA" id="ARBA00022692"/>
    </source>
</evidence>
<comment type="subcellular location">
    <subcellularLocation>
        <location evidence="1">Membrane</location>
        <topology evidence="1">Multi-pass membrane protein</topology>
    </subcellularLocation>
</comment>
<dbReference type="CDD" id="cd03250">
    <property type="entry name" value="ABCC_MRP_domain1"/>
    <property type="match status" value="1"/>
</dbReference>
<evidence type="ECO:0000256" key="2">
    <source>
        <dbReference type="ARBA" id="ARBA00022448"/>
    </source>
</evidence>
<dbReference type="InterPro" id="IPR017871">
    <property type="entry name" value="ABC_transporter-like_CS"/>
</dbReference>
<sequence length="1373" mass="156622">MKGISGTDMRPENPAKDSNWLSIATFWYSIKIFKTGRKRDFEEEDLTKPLENHKSARLGDRLSKEWCRQVDKAARSKRRKRKPSFLRAVVRSFGCEIAWYGLALAFMELGARIFQPLFVGLIIRSLSIENKRNNNTDSNPKYFTRLIYYWDKDQPKIELDEVLLFALGSCMCSMVAVLVQHPVFCLLNFVGMKIRIAVCSLLYRKVLRLDTTQLTGQMIGNVINILSTDVNRFEQLHFIHYLWLGPATVAASLYFLYKEINIACFLGMCPVMFCIPLQGIFGILTKYIRIETAVRTDRRVQVMNELIQGIRVIKMYAWEYAFSKSLDKTRKHEMRSLIKASVIKGVMMSLILFTTRSGHFFSVFTFVTLFNGNLNIEQIFFIVSFYQILRMTMTVYYPQGVGHVAEMHVAIIRITDFLQLKETYISNPEPMDADWLNKRDLYRNYELYYNTRFSVSSARGISIKNASLKYGKLTVLRNINLEVVPGILTAIIGPVGSGKSCVLHIIMSELVPFEGTVHAEGTISYASQDPFLFAGSIRQNILFGQSFDRRKYYNVVRCCALSRDFTLLPYGDKTIVGEKGISLSGGQRARINLARSMYREADIYLLDDPLSAVDTSVGRHIFDECINGFLKDKIVVLNTHQLQYLKNVEQIVYLDDNGRILVKGTYTEVFSVVKDLEKLVANQEEEAEIPELKKDVRQSSSIVAKSVASGLIPNMKEFREMRGQGAVGCDVLAAYHKSSGPCCLTFILYILFLLAQVAASVFDYFITIWSKVEDGLFYGEPSAALPDVFKDCNRYKCIIMCAAAIAATTFISLFRSFYFYTMCMRASVALHNSMFNSVTRANLRFFTLNASGRILNRFSKDMCAVDEMMPYAMVDTYQILLNFVGVIGLLCFINVWLLLFTLFVCFIFYVIRKFYLRCSCSLKRLDGIAKSPVFQHVNATLQGLMVIRSHGNEMLLVEEFDKFQDMHTSASFMFMGVSRAFGYILDLITVVYTGMIIYYFILIDNADGANIALILSQCIGLTGIFQWGMRQSAEFETQLTAVERVLEFTKIEPEPPLESIPENKPHSFWPTEGAVEFKNVFMKYCLTEQPVLRNMSLSIEPQEKVGIVGRTGAGKSSMIGALFRLAYIEGKIIIDGVDTGKIGLHDLRKKLSIIPQEPVIFSGSLRYNLDPFQEYPDVILMSALLDVDIKLTENPKCLDEYMSEGGVNLSVGSRQLVCLARAIVRNNKILILDEATANVDLQTDNIIQQTIRHKFSACTVLTIAHRLNTIMDSDKVMVMDAGQIIEYNHPLILMQDKNSIFSELIAKTGHQNVERFYQIAKEASCTSFDYFPNLLRLFYYSLTMLNTRMAFFRRRRSIRRTLIHLRMILEKIS</sequence>
<dbReference type="InterPro" id="IPR036640">
    <property type="entry name" value="ABC1_TM_sf"/>
</dbReference>
<dbReference type="Gene3D" id="3.40.50.300">
    <property type="entry name" value="P-loop containing nucleotide triphosphate hydrolases"/>
    <property type="match status" value="2"/>
</dbReference>
<evidence type="ECO:0000259" key="10">
    <source>
        <dbReference type="PROSITE" id="PS50929"/>
    </source>
</evidence>
<name>A0ABM1NEW3_NICVS</name>
<evidence type="ECO:0000256" key="7">
    <source>
        <dbReference type="ARBA" id="ARBA00023136"/>
    </source>
</evidence>
<evidence type="ECO:0000313" key="11">
    <source>
        <dbReference type="Proteomes" id="UP000695000"/>
    </source>
</evidence>
<proteinExistence type="predicted"/>
<dbReference type="Pfam" id="PF00005">
    <property type="entry name" value="ABC_tran"/>
    <property type="match status" value="2"/>
</dbReference>
<feature type="domain" description="ABC transporter" evidence="9">
    <location>
        <begin position="461"/>
        <end position="682"/>
    </location>
</feature>
<dbReference type="PANTHER" id="PTHR24223:SF448">
    <property type="entry name" value="FI20146P1-RELATED"/>
    <property type="match status" value="1"/>
</dbReference>
<dbReference type="PANTHER" id="PTHR24223">
    <property type="entry name" value="ATP-BINDING CASSETTE SUB-FAMILY C"/>
    <property type="match status" value="1"/>
</dbReference>
<keyword evidence="5" id="KW-0067">ATP-binding</keyword>
<feature type="transmembrane region" description="Helical" evidence="8">
    <location>
        <begin position="980"/>
        <end position="1001"/>
    </location>
</feature>
<feature type="transmembrane region" description="Helical" evidence="8">
    <location>
        <begin position="85"/>
        <end position="103"/>
    </location>
</feature>
<keyword evidence="4" id="KW-0547">Nucleotide-binding</keyword>
<gene>
    <name evidence="12" type="primary">LOC108568668</name>
</gene>
<dbReference type="InterPro" id="IPR050173">
    <property type="entry name" value="ABC_transporter_C-like"/>
</dbReference>
<dbReference type="GeneID" id="108568668"/>
<feature type="transmembrane region" description="Helical" evidence="8">
    <location>
        <begin position="162"/>
        <end position="180"/>
    </location>
</feature>
<keyword evidence="2" id="KW-0813">Transport</keyword>